<name>A0ABY1Q570_9BURK</name>
<dbReference type="Proteomes" id="UP001158049">
    <property type="component" value="Unassembled WGS sequence"/>
</dbReference>
<accession>A0ABY1Q570</accession>
<protein>
    <submittedName>
        <fullName evidence="2">Uncharacterized protein</fullName>
    </submittedName>
</protein>
<feature type="signal peptide" evidence="1">
    <location>
        <begin position="1"/>
        <end position="25"/>
    </location>
</feature>
<gene>
    <name evidence="2" type="ORF">SAMN06295970_10588</name>
</gene>
<keyword evidence="3" id="KW-1185">Reference proteome</keyword>
<keyword evidence="1" id="KW-0732">Signal</keyword>
<sequence>MPRILPTFLHPAVLLLAASGFAAQAAPYLPKSDDQVLERLPLRPNDPVAREMQQLRSQLRADPNNVGVATALARRYYEMVGEEGDPRYLGYAQAALAPWWNAPEPPVEVQVLRAGLAQFSHNFSGALSDLSSVLARDPGNAQARALRATIHIVQARYAEASADCVALREVTSELIATGCAAMVDGLTGKLDVAHQRLADTLAHHPDASAAEKLWVLIRLAEMAQRQDRALQAEAYFRQAVGLGITDTFLLAAYADFLLDHKRYGEVVAMLKDKTPSDGLLLRLVLAETEMKLPTAESRAATLAARYHAAQLRGDTVHQQEEARFRLEIYNDAKNALPLAQENWKVQKEPRDARILLESALAARAPAAAAPAVQWLKDSRIEDKRLQDLAAKLREVRK</sequence>
<proteinExistence type="predicted"/>
<evidence type="ECO:0000313" key="3">
    <source>
        <dbReference type="Proteomes" id="UP001158049"/>
    </source>
</evidence>
<dbReference type="InterPro" id="IPR011990">
    <property type="entry name" value="TPR-like_helical_dom_sf"/>
</dbReference>
<dbReference type="Gene3D" id="1.25.40.10">
    <property type="entry name" value="Tetratricopeptide repeat domain"/>
    <property type="match status" value="1"/>
</dbReference>
<feature type="chain" id="PRO_5047074996" evidence="1">
    <location>
        <begin position="26"/>
        <end position="397"/>
    </location>
</feature>
<comment type="caution">
    <text evidence="2">The sequence shown here is derived from an EMBL/GenBank/DDBJ whole genome shotgun (WGS) entry which is preliminary data.</text>
</comment>
<dbReference type="SUPFAM" id="SSF48452">
    <property type="entry name" value="TPR-like"/>
    <property type="match status" value="1"/>
</dbReference>
<evidence type="ECO:0000256" key="1">
    <source>
        <dbReference type="SAM" id="SignalP"/>
    </source>
</evidence>
<dbReference type="EMBL" id="FXUL01000005">
    <property type="protein sequence ID" value="SMP57419.1"/>
    <property type="molecule type" value="Genomic_DNA"/>
</dbReference>
<organism evidence="2 3">
    <name type="scientific">Noviherbaspirillum suwonense</name>
    <dbReference type="NCBI Taxonomy" id="1224511"/>
    <lineage>
        <taxon>Bacteria</taxon>
        <taxon>Pseudomonadati</taxon>
        <taxon>Pseudomonadota</taxon>
        <taxon>Betaproteobacteria</taxon>
        <taxon>Burkholderiales</taxon>
        <taxon>Oxalobacteraceae</taxon>
        <taxon>Noviherbaspirillum</taxon>
    </lineage>
</organism>
<dbReference type="RefSeq" id="WP_283441957.1">
    <property type="nucleotide sequence ID" value="NZ_FXUL01000005.1"/>
</dbReference>
<reference evidence="2 3" key="1">
    <citation type="submission" date="2017-05" db="EMBL/GenBank/DDBJ databases">
        <authorList>
            <person name="Varghese N."/>
            <person name="Submissions S."/>
        </authorList>
    </citation>
    <scope>NUCLEOTIDE SEQUENCE [LARGE SCALE GENOMIC DNA]</scope>
    <source>
        <strain evidence="2 3">DSM 26001</strain>
    </source>
</reference>
<evidence type="ECO:0000313" key="2">
    <source>
        <dbReference type="EMBL" id="SMP57419.1"/>
    </source>
</evidence>